<accession>A0A0U3CWF7</accession>
<dbReference type="EMBL" id="CP011266">
    <property type="protein sequence ID" value="ALT68676.1"/>
    <property type="molecule type" value="Genomic_DNA"/>
</dbReference>
<keyword evidence="3" id="KW-1185">Reference proteome</keyword>
<dbReference type="Pfam" id="PF09888">
    <property type="entry name" value="DUF2115"/>
    <property type="match status" value="1"/>
</dbReference>
<evidence type="ECO:0000313" key="3">
    <source>
        <dbReference type="Proteomes" id="UP000067738"/>
    </source>
</evidence>
<proteinExistence type="inferred from homology"/>
<dbReference type="KEGG" id="mmil:sm9_0886"/>
<protein>
    <recommendedName>
        <fullName evidence="1">UPF0305 protein sm9_0886</fullName>
    </recommendedName>
</protein>
<evidence type="ECO:0000256" key="1">
    <source>
        <dbReference type="HAMAP-Rule" id="MF_00763"/>
    </source>
</evidence>
<reference evidence="2 3" key="1">
    <citation type="submission" date="2015-04" db="EMBL/GenBank/DDBJ databases">
        <title>The complete genome sequence of the rumen methanogen Methanobrevibacter millerae SM9.</title>
        <authorList>
            <person name="Leahy S.C."/>
            <person name="Kelly W.J."/>
            <person name="Pacheco D.M."/>
            <person name="Li D."/>
            <person name="Altermann E."/>
            <person name="Attwood G.T."/>
        </authorList>
    </citation>
    <scope>NUCLEOTIDE SEQUENCE [LARGE SCALE GENOMIC DNA]</scope>
    <source>
        <strain evidence="2 3">SM9</strain>
    </source>
</reference>
<dbReference type="HAMAP" id="MF_00763">
    <property type="entry name" value="UPF0305"/>
    <property type="match status" value="1"/>
</dbReference>
<comment type="similarity">
    <text evidence="1">Belongs to the UPF0305 family.</text>
</comment>
<dbReference type="Proteomes" id="UP000067738">
    <property type="component" value="Chromosome"/>
</dbReference>
<dbReference type="AlphaFoldDB" id="A0A0U3CWF7"/>
<dbReference type="InterPro" id="IPR019215">
    <property type="entry name" value="DUF2115"/>
</dbReference>
<gene>
    <name evidence="2" type="ORF">sm9_0886</name>
</gene>
<name>A0A0U3CWF7_9EURY</name>
<organism evidence="2 3">
    <name type="scientific">Methanobrevibacter millerae</name>
    <dbReference type="NCBI Taxonomy" id="230361"/>
    <lineage>
        <taxon>Archaea</taxon>
        <taxon>Methanobacteriati</taxon>
        <taxon>Methanobacteriota</taxon>
        <taxon>Methanomada group</taxon>
        <taxon>Methanobacteria</taxon>
        <taxon>Methanobacteriales</taxon>
        <taxon>Methanobacteriaceae</taxon>
        <taxon>Methanobrevibacter</taxon>
    </lineage>
</organism>
<evidence type="ECO:0000313" key="2">
    <source>
        <dbReference type="EMBL" id="ALT68676.1"/>
    </source>
</evidence>
<sequence>MLIMKASDLLNEIRENLKDYPIEYLRNKVTDDRYKDPLTKKLAKYNSEAWDEIFALDITEDYDIKDGVVENFKNDIDFYFDTYAGGDEETREFTKYISLYLALMAKRPLHPVGDNPAKDEVFLQNGEYKCKTRIVSIKDENSMCRYCVCKNAGFSFGF</sequence>
<dbReference type="PATRIC" id="fig|230361.4.peg.913"/>